<protein>
    <submittedName>
        <fullName evidence="1">Uncharacterized protein</fullName>
    </submittedName>
</protein>
<dbReference type="AlphaFoldDB" id="A0AAW2GS02"/>
<comment type="caution">
    <text evidence="1">The sequence shown here is derived from an EMBL/GenBank/DDBJ whole genome shotgun (WGS) entry which is preliminary data.</text>
</comment>
<evidence type="ECO:0000313" key="2">
    <source>
        <dbReference type="Proteomes" id="UP001430953"/>
    </source>
</evidence>
<dbReference type="Proteomes" id="UP001430953">
    <property type="component" value="Unassembled WGS sequence"/>
</dbReference>
<keyword evidence="2" id="KW-1185">Reference proteome</keyword>
<gene>
    <name evidence="1" type="ORF">PUN28_001982</name>
</gene>
<dbReference type="EMBL" id="JADYXP020000002">
    <property type="protein sequence ID" value="KAL0130065.1"/>
    <property type="molecule type" value="Genomic_DNA"/>
</dbReference>
<proteinExistence type="predicted"/>
<sequence>MPSEPRRSFKIENPEKSQGSLVMCGQSGLASAEQPHGKDIVKCWTCLWVNSQHPERRRRPRMGILLRLSNVSCHQICLAELSRCASNR</sequence>
<name>A0AAW2GS02_9HYME</name>
<accession>A0AAW2GS02</accession>
<reference evidence="1 2" key="1">
    <citation type="submission" date="2023-03" db="EMBL/GenBank/DDBJ databases">
        <title>High recombination rates correlate with genetic variation in Cardiocondyla obscurior ants.</title>
        <authorList>
            <person name="Errbii M."/>
        </authorList>
    </citation>
    <scope>NUCLEOTIDE SEQUENCE [LARGE SCALE GENOMIC DNA]</scope>
    <source>
        <strain evidence="1">Alpha-2009</strain>
        <tissue evidence="1">Whole body</tissue>
    </source>
</reference>
<organism evidence="1 2">
    <name type="scientific">Cardiocondyla obscurior</name>
    <dbReference type="NCBI Taxonomy" id="286306"/>
    <lineage>
        <taxon>Eukaryota</taxon>
        <taxon>Metazoa</taxon>
        <taxon>Ecdysozoa</taxon>
        <taxon>Arthropoda</taxon>
        <taxon>Hexapoda</taxon>
        <taxon>Insecta</taxon>
        <taxon>Pterygota</taxon>
        <taxon>Neoptera</taxon>
        <taxon>Endopterygota</taxon>
        <taxon>Hymenoptera</taxon>
        <taxon>Apocrita</taxon>
        <taxon>Aculeata</taxon>
        <taxon>Formicoidea</taxon>
        <taxon>Formicidae</taxon>
        <taxon>Myrmicinae</taxon>
        <taxon>Cardiocondyla</taxon>
    </lineage>
</organism>
<evidence type="ECO:0000313" key="1">
    <source>
        <dbReference type="EMBL" id="KAL0130065.1"/>
    </source>
</evidence>